<evidence type="ECO:0000259" key="1">
    <source>
        <dbReference type="Pfam" id="PF01507"/>
    </source>
</evidence>
<organism evidence="2 3">
    <name type="scientific">Vibrio metoecus</name>
    <dbReference type="NCBI Taxonomy" id="1481663"/>
    <lineage>
        <taxon>Bacteria</taxon>
        <taxon>Pseudomonadati</taxon>
        <taxon>Pseudomonadota</taxon>
        <taxon>Gammaproteobacteria</taxon>
        <taxon>Vibrionales</taxon>
        <taxon>Vibrionaceae</taxon>
        <taxon>Vibrio</taxon>
    </lineage>
</organism>
<accession>A0ABR4S190</accession>
<dbReference type="InterPro" id="IPR017598">
    <property type="entry name" value="SulphurTrfase_DndC"/>
</dbReference>
<protein>
    <submittedName>
        <fullName evidence="2">Sulfurtransferase DndC</fullName>
    </submittedName>
</protein>
<evidence type="ECO:0000313" key="3">
    <source>
        <dbReference type="Proteomes" id="UP000027331"/>
    </source>
</evidence>
<dbReference type="InterPro" id="IPR014729">
    <property type="entry name" value="Rossmann-like_a/b/a_fold"/>
</dbReference>
<dbReference type="PANTHER" id="PTHR43196">
    <property type="entry name" value="SULFATE ADENYLYLTRANSFERASE SUBUNIT 2"/>
    <property type="match status" value="1"/>
</dbReference>
<comment type="caution">
    <text evidence="2">The sequence shown here is derived from an EMBL/GenBank/DDBJ whole genome shotgun (WGS) entry which is preliminary data.</text>
</comment>
<name>A0ABR4S190_VIBMT</name>
<dbReference type="InterPro" id="IPR050128">
    <property type="entry name" value="Sulfate_adenylyltrnsfr_sub2"/>
</dbReference>
<dbReference type="NCBIfam" id="TIGR03183">
    <property type="entry name" value="DNA_S_dndC"/>
    <property type="match status" value="1"/>
</dbReference>
<evidence type="ECO:0000313" key="2">
    <source>
        <dbReference type="EMBL" id="KDO14589.1"/>
    </source>
</evidence>
<dbReference type="InterPro" id="IPR002500">
    <property type="entry name" value="PAPS_reduct_dom"/>
</dbReference>
<dbReference type="Gene3D" id="3.40.50.620">
    <property type="entry name" value="HUPs"/>
    <property type="match status" value="1"/>
</dbReference>
<sequence length="653" mass="75431">MTVNTVQTRYSAFNELGFKETIQRLVTKTKELYQKDDIPWVIGYSGGKDSTAILQIVWNAVAELKKEGKATKPVHVISTDTLVENPIVALWVDRSLKQMKKAVDEQNLPIQPHRLTPKTEDRFWVNLIGKGYPAPRYKFRWCTDRLKISPSNSFIQNVVKKNGEAILVLGTRKHESTVRAASMENIENRSDNTRKNDGLNVNTQLDRVWVYTPIEDWTNDDVWSFLTQQKNPWGYRNTDLLGMYQGATDGGECPLVVDKSTPSCGDSRFGCYVCTMVGEDKSMAAMIANDEEKEWMLPLLALRNEIDINDANKDIKANKIARDKHNRDFRRMNGSLTVHISMKEFSEQKDLTDSEDMFELLAQYEDNTDYKYENLPADIVRGPYKQAFRESMLRKVLQAQMEVRECGPQDVKNIELLTLEDLEEIRRIWVDEKNEVEDNVPLIYEEVTGQKYKGAPRAYSPVVNNAILSKLKEFCAKYEDPDELKYQQLRTLLSIEDRYKHQLRRAKISEDLESAIDKGAFESIDHARRFALDKVKNEVLVKLNRLKSVGKDNEFLTNVISNLQILDAKKEISKVNKYKAYYSEITSDNYQADDSFSIERKLVDGLIKMYEYYIHQIDTSFSLLDRKAQENLEMNNRNNKLLSADHLIKIGGK</sequence>
<dbReference type="Proteomes" id="UP000027331">
    <property type="component" value="Unassembled WGS sequence"/>
</dbReference>
<keyword evidence="3" id="KW-1185">Reference proteome</keyword>
<dbReference type="Pfam" id="PF01507">
    <property type="entry name" value="PAPS_reduct"/>
    <property type="match status" value="1"/>
</dbReference>
<feature type="domain" description="Phosphoadenosine phosphosulphate reductase" evidence="1">
    <location>
        <begin position="41"/>
        <end position="230"/>
    </location>
</feature>
<dbReference type="EMBL" id="JJMN01000045">
    <property type="protein sequence ID" value="KDO14589.1"/>
    <property type="molecule type" value="Genomic_DNA"/>
</dbReference>
<reference evidence="2 3" key="1">
    <citation type="submission" date="2014-04" db="EMBL/GenBank/DDBJ databases">
        <title>Vibrio metecus sp. nov., a close relative of Vibrio cholerae isolated from coastal brackish ponds and clinical specimens.</title>
        <authorList>
            <person name="Kirchberger P.C."/>
            <person name="Turnsek M."/>
            <person name="Hunt D.E."/>
            <person name="Haley B.J."/>
            <person name="Colwell R."/>
            <person name="Polz M.F."/>
            <person name="Tarr C.L."/>
            <person name="Boucher Y."/>
        </authorList>
    </citation>
    <scope>NUCLEOTIDE SEQUENCE [LARGE SCALE GENOMIC DNA]</scope>
    <source>
        <strain evidence="3">PPCK-2014</strain>
    </source>
</reference>
<dbReference type="PANTHER" id="PTHR43196:SF2">
    <property type="entry name" value="PHOSPHOADENOSINE PHOSPHOSULFATE REDUCTASE"/>
    <property type="match status" value="1"/>
</dbReference>
<gene>
    <name evidence="2" type="ORF">DP83_07135</name>
</gene>
<proteinExistence type="predicted"/>
<dbReference type="SUPFAM" id="SSF52402">
    <property type="entry name" value="Adenine nucleotide alpha hydrolases-like"/>
    <property type="match status" value="1"/>
</dbReference>
<dbReference type="NCBIfam" id="NF005316">
    <property type="entry name" value="PRK06850.1"/>
    <property type="match status" value="1"/>
</dbReference>